<proteinExistence type="predicted"/>
<comment type="caution">
    <text evidence="1">The sequence shown here is derived from an EMBL/GenBank/DDBJ whole genome shotgun (WGS) entry which is preliminary data.</text>
</comment>
<dbReference type="InterPro" id="IPR043749">
    <property type="entry name" value="DUF5694"/>
</dbReference>
<feature type="non-terminal residue" evidence="1">
    <location>
        <position position="1"/>
    </location>
</feature>
<reference evidence="1" key="1">
    <citation type="journal article" date="2013" name="Environ. Microbiol.">
        <title>Microbiota from the distal guts of lean and obese adolescents exhibit partial functional redundancy besides clear differences in community structure.</title>
        <authorList>
            <person name="Ferrer M."/>
            <person name="Ruiz A."/>
            <person name="Lanza F."/>
            <person name="Haange S.B."/>
            <person name="Oberbach A."/>
            <person name="Till H."/>
            <person name="Bargiela R."/>
            <person name="Campoy C."/>
            <person name="Segura M.T."/>
            <person name="Richter M."/>
            <person name="von Bergen M."/>
            <person name="Seifert J."/>
            <person name="Suarez A."/>
        </authorList>
    </citation>
    <scope>NUCLEOTIDE SEQUENCE</scope>
</reference>
<dbReference type="AlphaFoldDB" id="K1SMH8"/>
<organism evidence="1">
    <name type="scientific">human gut metagenome</name>
    <dbReference type="NCBI Taxonomy" id="408170"/>
    <lineage>
        <taxon>unclassified sequences</taxon>
        <taxon>metagenomes</taxon>
        <taxon>organismal metagenomes</taxon>
    </lineage>
</organism>
<sequence>VGLLEKFAPTIIVIERPVKMQFETDSLFRRYLADCYDLQRGEDEQIGFRLAKRLGIDRIYCVDEWGKHYDEIDELLRDENSKEYIRFETSFYDYPDSIKRFVPEAVFKEQGIIAELIELNDPEHIRRSLGNYLIGHFKYEFFSNDYIGVDFETGRWFNRNLRIFRNIQRIETGPSDRILVIFGAGHLNLLNYLFECSPEYRLEEANKYLM</sequence>
<evidence type="ECO:0000313" key="1">
    <source>
        <dbReference type="EMBL" id="EKC58793.1"/>
    </source>
</evidence>
<accession>K1SMH8</accession>
<protein>
    <submittedName>
        <fullName evidence="1">Uncharacterized protein</fullName>
    </submittedName>
</protein>
<dbReference type="Pfam" id="PF18950">
    <property type="entry name" value="DUF5694"/>
    <property type="match status" value="1"/>
</dbReference>
<gene>
    <name evidence="1" type="ORF">LEA_13696</name>
</gene>
<dbReference type="EMBL" id="AJWY01009297">
    <property type="protein sequence ID" value="EKC58793.1"/>
    <property type="molecule type" value="Genomic_DNA"/>
</dbReference>
<name>K1SMH8_9ZZZZ</name>